<dbReference type="GO" id="GO:0005737">
    <property type="term" value="C:cytoplasm"/>
    <property type="evidence" value="ECO:0007669"/>
    <property type="project" value="TreeGrafter"/>
</dbReference>
<accession>A0A1Y1Z0L8</accession>
<dbReference type="PANTHER" id="PTHR48070">
    <property type="entry name" value="ESTERASE OVCA2"/>
    <property type="match status" value="1"/>
</dbReference>
<dbReference type="GO" id="GO:0016787">
    <property type="term" value="F:hydrolase activity"/>
    <property type="evidence" value="ECO:0007669"/>
    <property type="project" value="UniProtKB-KW"/>
</dbReference>
<comment type="similarity">
    <text evidence="1">Belongs to the LovG family.</text>
</comment>
<keyword evidence="5" id="KW-1185">Reference proteome</keyword>
<dbReference type="InterPro" id="IPR050593">
    <property type="entry name" value="LovG"/>
</dbReference>
<dbReference type="GO" id="GO:0044550">
    <property type="term" value="P:secondary metabolite biosynthetic process"/>
    <property type="evidence" value="ECO:0007669"/>
    <property type="project" value="TreeGrafter"/>
</dbReference>
<dbReference type="EMBL" id="MCFA01000142">
    <property type="protein sequence ID" value="ORY03828.1"/>
    <property type="molecule type" value="Genomic_DNA"/>
</dbReference>
<name>A0A1Y1Z0L8_9PLEO</name>
<evidence type="ECO:0000313" key="4">
    <source>
        <dbReference type="EMBL" id="ORY03828.1"/>
    </source>
</evidence>
<comment type="caution">
    <text evidence="4">The sequence shown here is derived from an EMBL/GenBank/DDBJ whole genome shotgun (WGS) entry which is preliminary data.</text>
</comment>
<sequence>MSDTSLKLPRILCLHGKLGVGSNADVLFLQTRTLRSQLDTTFRFVFANGPFFCEPGPGMLPAYGGAEPFRRWLRWSSKHRVLKPKSHLEALRKCIEDAMDDDDQAGATGAWVGLLGFSQGARLAASILFESQRREIVKQNGGTTMGYEGENVKTKLWSQKWQFAVLFSGPSPLVAMSPGLGDLPLQSPEELDLTTEELDKFDPTGKICIERPTLHVIGRGDEWAPSQRRLYDKYCSEASRNLVEWDGEHRIPIEPSLTKNICEMILGIAGKTAGGQ</sequence>
<organism evidence="4 5">
    <name type="scientific">Clohesyomyces aquaticus</name>
    <dbReference type="NCBI Taxonomy" id="1231657"/>
    <lineage>
        <taxon>Eukaryota</taxon>
        <taxon>Fungi</taxon>
        <taxon>Dikarya</taxon>
        <taxon>Ascomycota</taxon>
        <taxon>Pezizomycotina</taxon>
        <taxon>Dothideomycetes</taxon>
        <taxon>Pleosporomycetidae</taxon>
        <taxon>Pleosporales</taxon>
        <taxon>Lindgomycetaceae</taxon>
        <taxon>Clohesyomyces</taxon>
    </lineage>
</organism>
<evidence type="ECO:0000256" key="1">
    <source>
        <dbReference type="ARBA" id="ARBA00005863"/>
    </source>
</evidence>
<dbReference type="AlphaFoldDB" id="A0A1Y1Z0L8"/>
<dbReference type="Pfam" id="PF03959">
    <property type="entry name" value="FSH1"/>
    <property type="match status" value="1"/>
</dbReference>
<protein>
    <submittedName>
        <fullName evidence="4">Serine hydrolase FSH</fullName>
    </submittedName>
</protein>
<gene>
    <name evidence="4" type="ORF">BCR34DRAFT_627212</name>
</gene>
<dbReference type="GO" id="GO:0005634">
    <property type="term" value="C:nucleus"/>
    <property type="evidence" value="ECO:0007669"/>
    <property type="project" value="TreeGrafter"/>
</dbReference>
<evidence type="ECO:0000256" key="2">
    <source>
        <dbReference type="ARBA" id="ARBA00022801"/>
    </source>
</evidence>
<feature type="domain" description="Serine hydrolase" evidence="3">
    <location>
        <begin position="7"/>
        <end position="258"/>
    </location>
</feature>
<dbReference type="InterPro" id="IPR029058">
    <property type="entry name" value="AB_hydrolase_fold"/>
</dbReference>
<dbReference type="Gene3D" id="3.40.50.1820">
    <property type="entry name" value="alpha/beta hydrolase"/>
    <property type="match status" value="1"/>
</dbReference>
<dbReference type="SUPFAM" id="SSF53474">
    <property type="entry name" value="alpha/beta-Hydrolases"/>
    <property type="match status" value="1"/>
</dbReference>
<keyword evidence="2 4" id="KW-0378">Hydrolase</keyword>
<evidence type="ECO:0000313" key="5">
    <source>
        <dbReference type="Proteomes" id="UP000193144"/>
    </source>
</evidence>
<dbReference type="InterPro" id="IPR005645">
    <property type="entry name" value="FSH-like_dom"/>
</dbReference>
<proteinExistence type="inferred from homology"/>
<evidence type="ECO:0000259" key="3">
    <source>
        <dbReference type="Pfam" id="PF03959"/>
    </source>
</evidence>
<dbReference type="PANTHER" id="PTHR48070:SF3">
    <property type="entry name" value="ESTERASE DBAE-RELATED"/>
    <property type="match status" value="1"/>
</dbReference>
<reference evidence="4 5" key="1">
    <citation type="submission" date="2016-07" db="EMBL/GenBank/DDBJ databases">
        <title>Pervasive Adenine N6-methylation of Active Genes in Fungi.</title>
        <authorList>
            <consortium name="DOE Joint Genome Institute"/>
            <person name="Mondo S.J."/>
            <person name="Dannebaum R.O."/>
            <person name="Kuo R.C."/>
            <person name="Labutti K."/>
            <person name="Haridas S."/>
            <person name="Kuo A."/>
            <person name="Salamov A."/>
            <person name="Ahrendt S.R."/>
            <person name="Lipzen A."/>
            <person name="Sullivan W."/>
            <person name="Andreopoulos W.B."/>
            <person name="Clum A."/>
            <person name="Lindquist E."/>
            <person name="Daum C."/>
            <person name="Ramamoorthy G.K."/>
            <person name="Gryganskyi A."/>
            <person name="Culley D."/>
            <person name="Magnuson J.K."/>
            <person name="James T.Y."/>
            <person name="O'Malley M.A."/>
            <person name="Stajich J.E."/>
            <person name="Spatafora J.W."/>
            <person name="Visel A."/>
            <person name="Grigoriev I.V."/>
        </authorList>
    </citation>
    <scope>NUCLEOTIDE SEQUENCE [LARGE SCALE GENOMIC DNA]</scope>
    <source>
        <strain evidence="4 5">CBS 115471</strain>
    </source>
</reference>
<dbReference type="Proteomes" id="UP000193144">
    <property type="component" value="Unassembled WGS sequence"/>
</dbReference>
<dbReference type="OrthoDB" id="414698at2759"/>